<evidence type="ECO:0000313" key="7">
    <source>
        <dbReference type="Proteomes" id="UP000030746"/>
    </source>
</evidence>
<keyword evidence="3" id="KW-0812">Transmembrane</keyword>
<dbReference type="CTD" id="20241439"/>
<organism evidence="6 7">
    <name type="scientific">Lottia gigantea</name>
    <name type="common">Giant owl limpet</name>
    <dbReference type="NCBI Taxonomy" id="225164"/>
    <lineage>
        <taxon>Eukaryota</taxon>
        <taxon>Metazoa</taxon>
        <taxon>Spiralia</taxon>
        <taxon>Lophotrochozoa</taxon>
        <taxon>Mollusca</taxon>
        <taxon>Gastropoda</taxon>
        <taxon>Patellogastropoda</taxon>
        <taxon>Lottioidea</taxon>
        <taxon>Lottiidae</taxon>
        <taxon>Lottia</taxon>
    </lineage>
</organism>
<feature type="chain" id="PRO_5004717778" description="TNFR-Cys domain-containing protein" evidence="4">
    <location>
        <begin position="22"/>
        <end position="265"/>
    </location>
</feature>
<feature type="disulfide bond" evidence="1">
    <location>
        <begin position="42"/>
        <end position="55"/>
    </location>
</feature>
<evidence type="ECO:0000259" key="5">
    <source>
        <dbReference type="PROSITE" id="PS50050"/>
    </source>
</evidence>
<dbReference type="PROSITE" id="PS00652">
    <property type="entry name" value="TNFR_NGFR_1"/>
    <property type="match status" value="1"/>
</dbReference>
<reference evidence="6 7" key="1">
    <citation type="journal article" date="2013" name="Nature">
        <title>Insights into bilaterian evolution from three spiralian genomes.</title>
        <authorList>
            <person name="Simakov O."/>
            <person name="Marletaz F."/>
            <person name="Cho S.J."/>
            <person name="Edsinger-Gonzales E."/>
            <person name="Havlak P."/>
            <person name="Hellsten U."/>
            <person name="Kuo D.H."/>
            <person name="Larsson T."/>
            <person name="Lv J."/>
            <person name="Arendt D."/>
            <person name="Savage R."/>
            <person name="Osoegawa K."/>
            <person name="de Jong P."/>
            <person name="Grimwood J."/>
            <person name="Chapman J.A."/>
            <person name="Shapiro H."/>
            <person name="Aerts A."/>
            <person name="Otillar R.P."/>
            <person name="Terry A.Y."/>
            <person name="Boore J.L."/>
            <person name="Grigoriev I.V."/>
            <person name="Lindberg D.R."/>
            <person name="Seaver E.C."/>
            <person name="Weisblat D.A."/>
            <person name="Putnam N.H."/>
            <person name="Rokhsar D.S."/>
        </authorList>
    </citation>
    <scope>NUCLEOTIDE SEQUENCE [LARGE SCALE GENOMIC DNA]</scope>
</reference>
<keyword evidence="3" id="KW-1133">Transmembrane helix</keyword>
<dbReference type="OMA" id="PKRRLMN"/>
<dbReference type="SMART" id="SM00208">
    <property type="entry name" value="TNFR"/>
    <property type="match status" value="1"/>
</dbReference>
<evidence type="ECO:0000256" key="4">
    <source>
        <dbReference type="SAM" id="SignalP"/>
    </source>
</evidence>
<feature type="signal peptide" evidence="4">
    <location>
        <begin position="1"/>
        <end position="21"/>
    </location>
</feature>
<protein>
    <recommendedName>
        <fullName evidence="5">TNFR-Cys domain-containing protein</fullName>
    </recommendedName>
</protein>
<dbReference type="OrthoDB" id="6083769at2759"/>
<sequence>MNWCFNLTFFVFLCVYQTSGAEENICQDGQYYEKESNICRNCTKCPINLIIRTDCTNLSDTICSHFTEFDNFRNEIPYGTQEEITVVEESPDIPDIFDRDYNPRIIEEVPTTSSEDKYWKNLAFALIGVLCVLIIAATMVVWYACRKLHASVQIKRPEYDDTDDPDNGYVVIRSIRHTAPPSNQPLSQSRINNTNYQLLQQQQRLIRPYRPKRRLLNEYADDVFESDDSGGSRASRRILCSIPEQNDESTSPRESESSPEKQPMV</sequence>
<comment type="caution">
    <text evidence="1">Lacks conserved residue(s) required for the propagation of feature annotation.</text>
</comment>
<evidence type="ECO:0000256" key="3">
    <source>
        <dbReference type="SAM" id="Phobius"/>
    </source>
</evidence>
<gene>
    <name evidence="6" type="ORF">LOTGIDRAFT_170520</name>
</gene>
<keyword evidence="4" id="KW-0732">Signal</keyword>
<keyword evidence="1" id="KW-1015">Disulfide bond</keyword>
<accession>V4BFN2</accession>
<feature type="region of interest" description="Disordered" evidence="2">
    <location>
        <begin position="224"/>
        <end position="265"/>
    </location>
</feature>
<keyword evidence="3" id="KW-0472">Membrane</keyword>
<name>V4BFN2_LOTGI</name>
<dbReference type="KEGG" id="lgi:LOTGIDRAFT_170520"/>
<dbReference type="AlphaFoldDB" id="V4BFN2"/>
<dbReference type="EMBL" id="KB199652">
    <property type="protein sequence ID" value="ESP04682.1"/>
    <property type="molecule type" value="Genomic_DNA"/>
</dbReference>
<feature type="repeat" description="TNFR-Cys" evidence="1">
    <location>
        <begin position="25"/>
        <end position="63"/>
    </location>
</feature>
<feature type="domain" description="TNFR-Cys" evidence="5">
    <location>
        <begin position="25"/>
        <end position="63"/>
    </location>
</feature>
<dbReference type="Proteomes" id="UP000030746">
    <property type="component" value="Unassembled WGS sequence"/>
</dbReference>
<evidence type="ECO:0000256" key="1">
    <source>
        <dbReference type="PROSITE-ProRule" id="PRU00206"/>
    </source>
</evidence>
<dbReference type="RefSeq" id="XP_009044581.1">
    <property type="nucleotide sequence ID" value="XM_009046333.1"/>
</dbReference>
<dbReference type="Pfam" id="PF00020">
    <property type="entry name" value="TNFR_c6"/>
    <property type="match status" value="1"/>
</dbReference>
<dbReference type="STRING" id="225164.V4BFN2"/>
<feature type="transmembrane region" description="Helical" evidence="3">
    <location>
        <begin position="122"/>
        <end position="145"/>
    </location>
</feature>
<evidence type="ECO:0000313" key="6">
    <source>
        <dbReference type="EMBL" id="ESP04682.1"/>
    </source>
</evidence>
<dbReference type="InterPro" id="IPR001368">
    <property type="entry name" value="TNFR/NGFR_Cys_rich_reg"/>
</dbReference>
<feature type="compositionally biased region" description="Basic and acidic residues" evidence="2">
    <location>
        <begin position="250"/>
        <end position="259"/>
    </location>
</feature>
<evidence type="ECO:0000256" key="2">
    <source>
        <dbReference type="SAM" id="MobiDB-lite"/>
    </source>
</evidence>
<keyword evidence="7" id="KW-1185">Reference proteome</keyword>
<dbReference type="GeneID" id="20241439"/>
<dbReference type="PROSITE" id="PS50050">
    <property type="entry name" value="TNFR_NGFR_2"/>
    <property type="match status" value="1"/>
</dbReference>
<dbReference type="HOGENOM" id="CLU_1050834_0_0_1"/>
<feature type="disulfide bond" evidence="1">
    <location>
        <begin position="45"/>
        <end position="63"/>
    </location>
</feature>
<proteinExistence type="predicted"/>